<evidence type="ECO:0000256" key="1">
    <source>
        <dbReference type="ARBA" id="ARBA00004613"/>
    </source>
</evidence>
<gene>
    <name evidence="5" type="ORF">J2736_006310</name>
</gene>
<organism evidence="5 6">
    <name type="scientific">Paenibacillus qinlingensis</name>
    <dbReference type="NCBI Taxonomy" id="1837343"/>
    <lineage>
        <taxon>Bacteria</taxon>
        <taxon>Bacillati</taxon>
        <taxon>Bacillota</taxon>
        <taxon>Bacilli</taxon>
        <taxon>Bacillales</taxon>
        <taxon>Paenibacillaceae</taxon>
        <taxon>Paenibacillus</taxon>
    </lineage>
</organism>
<dbReference type="InterPro" id="IPR050392">
    <property type="entry name" value="Collagen/C1q_domain"/>
</dbReference>
<dbReference type="PANTHER" id="PTHR15427:SF33">
    <property type="entry name" value="COLLAGEN IV NC1 DOMAIN-CONTAINING PROTEIN"/>
    <property type="match status" value="1"/>
</dbReference>
<dbReference type="Gene3D" id="2.60.120.40">
    <property type="match status" value="1"/>
</dbReference>
<dbReference type="SUPFAM" id="SSF49842">
    <property type="entry name" value="TNF-like"/>
    <property type="match status" value="1"/>
</dbReference>
<dbReference type="RefSeq" id="WP_310502454.1">
    <property type="nucleotide sequence ID" value="NZ_JAVDSB010000023.1"/>
</dbReference>
<comment type="subcellular location">
    <subcellularLocation>
        <location evidence="1">Secreted</location>
    </subcellularLocation>
</comment>
<protein>
    <recommendedName>
        <fullName evidence="4">C1q domain-containing protein</fullName>
    </recommendedName>
</protein>
<dbReference type="PANTHER" id="PTHR15427">
    <property type="entry name" value="EMILIN ELASTIN MICROFIBRIL INTERFACE-LOCATED PROTEIN ELASTIN MICROFIBRIL INTERFACER"/>
    <property type="match status" value="1"/>
</dbReference>
<accession>A0ABU1P5N3</accession>
<feature type="compositionally biased region" description="Gly residues" evidence="3">
    <location>
        <begin position="1"/>
        <end position="14"/>
    </location>
</feature>
<keyword evidence="2" id="KW-0964">Secreted</keyword>
<dbReference type="InterPro" id="IPR001073">
    <property type="entry name" value="C1q_dom"/>
</dbReference>
<feature type="compositionally biased region" description="Low complexity" evidence="3">
    <location>
        <begin position="15"/>
        <end position="35"/>
    </location>
</feature>
<feature type="domain" description="C1q" evidence="4">
    <location>
        <begin position="36"/>
        <end position="177"/>
    </location>
</feature>
<dbReference type="Proteomes" id="UP001267290">
    <property type="component" value="Unassembled WGS sequence"/>
</dbReference>
<evidence type="ECO:0000313" key="5">
    <source>
        <dbReference type="EMBL" id="MDR6555056.1"/>
    </source>
</evidence>
<reference evidence="5 6" key="1">
    <citation type="submission" date="2023-07" db="EMBL/GenBank/DDBJ databases">
        <title>Sorghum-associated microbial communities from plants grown in Nebraska, USA.</title>
        <authorList>
            <person name="Schachtman D."/>
        </authorList>
    </citation>
    <scope>NUCLEOTIDE SEQUENCE [LARGE SCALE GENOMIC DNA]</scope>
    <source>
        <strain evidence="5 6">CC258</strain>
    </source>
</reference>
<comment type="caution">
    <text evidence="5">The sequence shown here is derived from an EMBL/GenBank/DDBJ whole genome shotgun (WGS) entry which is preliminary data.</text>
</comment>
<proteinExistence type="predicted"/>
<evidence type="ECO:0000256" key="3">
    <source>
        <dbReference type="SAM" id="MobiDB-lite"/>
    </source>
</evidence>
<dbReference type="PROSITE" id="PS50871">
    <property type="entry name" value="C1Q"/>
    <property type="match status" value="1"/>
</dbReference>
<dbReference type="EMBL" id="JAVDSB010000023">
    <property type="protein sequence ID" value="MDR6555056.1"/>
    <property type="molecule type" value="Genomic_DNA"/>
</dbReference>
<dbReference type="Pfam" id="PF00386">
    <property type="entry name" value="C1q"/>
    <property type="match status" value="1"/>
</dbReference>
<evidence type="ECO:0000256" key="2">
    <source>
        <dbReference type="ARBA" id="ARBA00022525"/>
    </source>
</evidence>
<feature type="region of interest" description="Disordered" evidence="3">
    <location>
        <begin position="1"/>
        <end position="35"/>
    </location>
</feature>
<dbReference type="InterPro" id="IPR008983">
    <property type="entry name" value="Tumour_necrosis_fac-like_dom"/>
</dbReference>
<name>A0ABU1P5N3_9BACL</name>
<sequence length="177" mass="18192">MAGSTGATGVGVTGATGPTGSTGLTGATGVTGPTGPTMPISAFRASANVNQQLPSFSATTKVLFTLEIFDLNNEYNTATSTFTPTYSGIYAVTVTLSLNPKSGTNYTADIRVNGNTQISIRYEPNGAPSLVETMLLNGILQLQAGDIVQVFAINPQGEGRILGNPTGTHFEAARFPS</sequence>
<evidence type="ECO:0000313" key="6">
    <source>
        <dbReference type="Proteomes" id="UP001267290"/>
    </source>
</evidence>
<keyword evidence="6" id="KW-1185">Reference proteome</keyword>
<evidence type="ECO:0000259" key="4">
    <source>
        <dbReference type="PROSITE" id="PS50871"/>
    </source>
</evidence>